<dbReference type="Gene3D" id="3.20.170.20">
    <property type="entry name" value="Protein of unknown function DUF952"/>
    <property type="match status" value="1"/>
</dbReference>
<dbReference type="PANTHER" id="PTHR34129">
    <property type="entry name" value="BLR1139 PROTEIN"/>
    <property type="match status" value="1"/>
</dbReference>
<evidence type="ECO:0000313" key="2">
    <source>
        <dbReference type="Proteomes" id="UP000033187"/>
    </source>
</evidence>
<protein>
    <submittedName>
        <fullName evidence="1">Dihydroorotate dehydrogenase</fullName>
    </submittedName>
</protein>
<dbReference type="EMBL" id="LN829119">
    <property type="protein sequence ID" value="CPR18637.1"/>
    <property type="molecule type" value="Genomic_DNA"/>
</dbReference>
<organism evidence="1 2">
    <name type="scientific">Candidatus Filomicrobium marinum</name>
    <dbReference type="NCBI Taxonomy" id="1608628"/>
    <lineage>
        <taxon>Bacteria</taxon>
        <taxon>Pseudomonadati</taxon>
        <taxon>Pseudomonadota</taxon>
        <taxon>Alphaproteobacteria</taxon>
        <taxon>Hyphomicrobiales</taxon>
        <taxon>Hyphomicrobiaceae</taxon>
        <taxon>Filomicrobium</taxon>
    </lineage>
</organism>
<accession>A0A0D6JF61</accession>
<dbReference type="InterPro" id="IPR009297">
    <property type="entry name" value="DUF952"/>
</dbReference>
<dbReference type="KEGG" id="fil:BN1229_v1_1796"/>
<evidence type="ECO:0000313" key="1">
    <source>
        <dbReference type="EMBL" id="CPR18637.1"/>
    </source>
</evidence>
<sequence>MQSHDHQQTDPVYKIVREDDWAAACRAGVYLGSADDKRDGFIHLSAAHQLSGTARKHFKDQRNLILVRFQASDLGTRLRWETSRGGELFPHFYGSLPTVLAREQNALPLDADGIPVLPEVVVS</sequence>
<dbReference type="KEGG" id="fiy:BN1229_v1_1800"/>
<dbReference type="PANTHER" id="PTHR34129:SF1">
    <property type="entry name" value="DUF952 DOMAIN-CONTAINING PROTEIN"/>
    <property type="match status" value="1"/>
</dbReference>
<dbReference type="RefSeq" id="WP_046477944.1">
    <property type="nucleotide sequence ID" value="NZ_LN829118.1"/>
</dbReference>
<dbReference type="Proteomes" id="UP000033187">
    <property type="component" value="Chromosome 1"/>
</dbReference>
<dbReference type="Pfam" id="PF06108">
    <property type="entry name" value="DUF952"/>
    <property type="match status" value="1"/>
</dbReference>
<gene>
    <name evidence="1" type="ORF">YBN1229_v1_1800</name>
</gene>
<keyword evidence="2" id="KW-1185">Reference proteome</keyword>
<dbReference type="SUPFAM" id="SSF56399">
    <property type="entry name" value="ADP-ribosylation"/>
    <property type="match status" value="1"/>
</dbReference>
<reference evidence="2" key="1">
    <citation type="submission" date="2015-02" db="EMBL/GenBank/DDBJ databases">
        <authorList>
            <person name="Chooi Y.-H."/>
        </authorList>
    </citation>
    <scope>NUCLEOTIDE SEQUENCE [LARGE SCALE GENOMIC DNA]</scope>
    <source>
        <strain evidence="2">strain Y</strain>
    </source>
</reference>
<dbReference type="AlphaFoldDB" id="A0A0D6JF61"/>
<dbReference type="OrthoDB" id="9799937at2"/>
<name>A0A0D6JF61_9HYPH</name>
<proteinExistence type="predicted"/>